<name>A0A7X2NS72_9FIRM</name>
<keyword evidence="1" id="KW-1133">Transmembrane helix</keyword>
<dbReference type="Pfam" id="PF14501">
    <property type="entry name" value="HATPase_c_5"/>
    <property type="match status" value="1"/>
</dbReference>
<dbReference type="InterPro" id="IPR036890">
    <property type="entry name" value="HATPase_C_sf"/>
</dbReference>
<reference evidence="3 4" key="1">
    <citation type="submission" date="2019-08" db="EMBL/GenBank/DDBJ databases">
        <title>In-depth cultivation of the pig gut microbiome towards novel bacterial diversity and tailored functional studies.</title>
        <authorList>
            <person name="Wylensek D."/>
            <person name="Hitch T.C.A."/>
            <person name="Clavel T."/>
        </authorList>
    </citation>
    <scope>NUCLEOTIDE SEQUENCE [LARGE SCALE GENOMIC DNA]</scope>
    <source>
        <strain evidence="3 4">Oil+RF-744-GAM-WT-6</strain>
    </source>
</reference>
<feature type="transmembrane region" description="Helical" evidence="1">
    <location>
        <begin position="156"/>
        <end position="180"/>
    </location>
</feature>
<evidence type="ECO:0000259" key="2">
    <source>
        <dbReference type="Pfam" id="PF14501"/>
    </source>
</evidence>
<dbReference type="Proteomes" id="UP000461880">
    <property type="component" value="Unassembled WGS sequence"/>
</dbReference>
<feature type="transmembrane region" description="Helical" evidence="1">
    <location>
        <begin position="32"/>
        <end position="50"/>
    </location>
</feature>
<feature type="domain" description="Sensor histidine kinase NatK-like C-terminal" evidence="2">
    <location>
        <begin position="322"/>
        <end position="404"/>
    </location>
</feature>
<evidence type="ECO:0000313" key="4">
    <source>
        <dbReference type="Proteomes" id="UP000461880"/>
    </source>
</evidence>
<accession>A0A7X2NS72</accession>
<gene>
    <name evidence="3" type="ORF">FYJ51_06830</name>
</gene>
<evidence type="ECO:0000256" key="1">
    <source>
        <dbReference type="SAM" id="Phobius"/>
    </source>
</evidence>
<feature type="transmembrane region" description="Helical" evidence="1">
    <location>
        <begin position="82"/>
        <end position="109"/>
    </location>
</feature>
<sequence length="414" mass="46402">MNTFNTVINLYETFLFAALFYRVSDSSSRQKLIACGIYWIFTFIFVQYANRVSITLGFYQLIVDGAGIMCLLAASKKRFSQCLILAVLPDLLVAVFNTTITVMGSIILFHEVDGPRLVSSYSVQMTILTKIAETFMFSAIARVLKKKSVIQLNALEEYLIGSMLILCVAIIDSIEAMLFYKAYNPACLAVTIVCIGTLSLLVIVVLVHFNQRNTLLQQQQKENMMISSELLSAKGKVRAQSDLLSLRHDLSHVITLLQNQYADDENIIALSEKLKETDIPVSTPSSAVNLILNAERHKAAQNQIEVSYVLNIPEKPFVTDDDLYVLLVNLMDNAIEHIGAERRIKLEIFSNRERFIVKIENSAEADTAEVKNSESHGFGLSAIRSITSRYGGTCSFQKENEEFVAFAVLHHNEE</sequence>
<feature type="transmembrane region" description="Helical" evidence="1">
    <location>
        <begin position="186"/>
        <end position="209"/>
    </location>
</feature>
<comment type="caution">
    <text evidence="3">The sequence shown here is derived from an EMBL/GenBank/DDBJ whole genome shotgun (WGS) entry which is preliminary data.</text>
</comment>
<protein>
    <submittedName>
        <fullName evidence="3">Sensor histidine kinase</fullName>
    </submittedName>
</protein>
<dbReference type="AlphaFoldDB" id="A0A7X2NS72"/>
<dbReference type="GO" id="GO:0016301">
    <property type="term" value="F:kinase activity"/>
    <property type="evidence" value="ECO:0007669"/>
    <property type="project" value="UniProtKB-KW"/>
</dbReference>
<keyword evidence="1" id="KW-0472">Membrane</keyword>
<dbReference type="InterPro" id="IPR032834">
    <property type="entry name" value="NatK-like_C"/>
</dbReference>
<proteinExistence type="predicted"/>
<feature type="transmembrane region" description="Helical" evidence="1">
    <location>
        <begin position="56"/>
        <end position="75"/>
    </location>
</feature>
<dbReference type="Gene3D" id="3.30.565.10">
    <property type="entry name" value="Histidine kinase-like ATPase, C-terminal domain"/>
    <property type="match status" value="1"/>
</dbReference>
<dbReference type="EMBL" id="VUMN01000014">
    <property type="protein sequence ID" value="MSS58617.1"/>
    <property type="molecule type" value="Genomic_DNA"/>
</dbReference>
<evidence type="ECO:0000313" key="3">
    <source>
        <dbReference type="EMBL" id="MSS58617.1"/>
    </source>
</evidence>
<organism evidence="3 4">
    <name type="scientific">Stecheria intestinalis</name>
    <dbReference type="NCBI Taxonomy" id="2606630"/>
    <lineage>
        <taxon>Bacteria</taxon>
        <taxon>Bacillati</taxon>
        <taxon>Bacillota</taxon>
        <taxon>Erysipelotrichia</taxon>
        <taxon>Erysipelotrichales</taxon>
        <taxon>Erysipelotrichaceae</taxon>
        <taxon>Stecheria</taxon>
    </lineage>
</organism>
<keyword evidence="3" id="KW-0418">Kinase</keyword>
<keyword evidence="1" id="KW-0812">Transmembrane</keyword>
<dbReference type="SUPFAM" id="SSF55874">
    <property type="entry name" value="ATPase domain of HSP90 chaperone/DNA topoisomerase II/histidine kinase"/>
    <property type="match status" value="1"/>
</dbReference>
<keyword evidence="3" id="KW-0808">Transferase</keyword>
<keyword evidence="4" id="KW-1185">Reference proteome</keyword>